<dbReference type="GO" id="GO:0005885">
    <property type="term" value="C:Arp2/3 protein complex"/>
    <property type="evidence" value="ECO:0007669"/>
    <property type="project" value="InterPro"/>
</dbReference>
<keyword evidence="7" id="KW-0206">Cytoskeleton</keyword>
<evidence type="ECO:0000256" key="1">
    <source>
        <dbReference type="ARBA" id="ARBA00004245"/>
    </source>
</evidence>
<dbReference type="PANTHER" id="PTHR10709">
    <property type="entry name" value="ACTIN-RELATED PROTEIN 2/3 COMPLEX SUBUNIT 1"/>
    <property type="match status" value="1"/>
</dbReference>
<protein>
    <recommendedName>
        <fullName evidence="8">Arp2/3 complex 41 kDa subunit</fullName>
    </recommendedName>
    <alternativeName>
        <fullName evidence="9">p41-ARC</fullName>
    </alternativeName>
</protein>
<evidence type="ECO:0000256" key="2">
    <source>
        <dbReference type="ARBA" id="ARBA00006260"/>
    </source>
</evidence>
<comment type="subcellular location">
    <subcellularLocation>
        <location evidence="1">Cytoplasm</location>
        <location evidence="1">Cytoskeleton</location>
    </subcellularLocation>
</comment>
<gene>
    <name evidence="11" type="ORF">A3Q56_02850</name>
</gene>
<keyword evidence="5" id="KW-0677">Repeat</keyword>
<dbReference type="InterPro" id="IPR036322">
    <property type="entry name" value="WD40_repeat_dom_sf"/>
</dbReference>
<organism evidence="11 12">
    <name type="scientific">Intoshia linei</name>
    <dbReference type="NCBI Taxonomy" id="1819745"/>
    <lineage>
        <taxon>Eukaryota</taxon>
        <taxon>Metazoa</taxon>
        <taxon>Spiralia</taxon>
        <taxon>Lophotrochozoa</taxon>
        <taxon>Mesozoa</taxon>
        <taxon>Orthonectida</taxon>
        <taxon>Rhopaluridae</taxon>
        <taxon>Intoshia</taxon>
    </lineage>
</organism>
<comment type="caution">
    <text evidence="11">The sequence shown here is derived from an EMBL/GenBank/DDBJ whole genome shotgun (WGS) entry which is preliminary data.</text>
</comment>
<accession>A0A177B544</accession>
<feature type="repeat" description="WD" evidence="10">
    <location>
        <begin position="51"/>
        <end position="92"/>
    </location>
</feature>
<keyword evidence="12" id="KW-1185">Reference proteome</keyword>
<evidence type="ECO:0000256" key="8">
    <source>
        <dbReference type="ARBA" id="ARBA00041244"/>
    </source>
</evidence>
<keyword evidence="6" id="KW-0009">Actin-binding</keyword>
<dbReference type="InterPro" id="IPR001680">
    <property type="entry name" value="WD40_rpt"/>
</dbReference>
<evidence type="ECO:0000256" key="4">
    <source>
        <dbReference type="ARBA" id="ARBA00022574"/>
    </source>
</evidence>
<keyword evidence="4 10" id="KW-0853">WD repeat</keyword>
<comment type="similarity">
    <text evidence="2">Belongs to the WD repeat ARPC1 family.</text>
</comment>
<dbReference type="PROSITE" id="PS50082">
    <property type="entry name" value="WD_REPEATS_2"/>
    <property type="match status" value="1"/>
</dbReference>
<dbReference type="InterPro" id="IPR019775">
    <property type="entry name" value="WD40_repeat_CS"/>
</dbReference>
<dbReference type="PANTHER" id="PTHR10709:SF2">
    <property type="entry name" value="ACTIN-RELATED PROTEIN 2_3 COMPLEX SUBUNIT"/>
    <property type="match status" value="1"/>
</dbReference>
<evidence type="ECO:0000256" key="10">
    <source>
        <dbReference type="PROSITE-ProRule" id="PRU00221"/>
    </source>
</evidence>
<name>A0A177B544_9BILA</name>
<dbReference type="PROSITE" id="PS00678">
    <property type="entry name" value="WD_REPEATS_1"/>
    <property type="match status" value="1"/>
</dbReference>
<dbReference type="SMART" id="SM00320">
    <property type="entry name" value="WD40"/>
    <property type="match status" value="3"/>
</dbReference>
<dbReference type="InterPro" id="IPR017383">
    <property type="entry name" value="ARPC1"/>
</dbReference>
<dbReference type="PROSITE" id="PS50294">
    <property type="entry name" value="WD_REPEATS_REGION"/>
    <property type="match status" value="1"/>
</dbReference>
<dbReference type="Gene3D" id="2.130.10.10">
    <property type="entry name" value="YVTN repeat-like/Quinoprotein amine dehydrogenase"/>
    <property type="match status" value="1"/>
</dbReference>
<evidence type="ECO:0000256" key="5">
    <source>
        <dbReference type="ARBA" id="ARBA00022737"/>
    </source>
</evidence>
<dbReference type="GO" id="GO:0051015">
    <property type="term" value="F:actin filament binding"/>
    <property type="evidence" value="ECO:0007669"/>
    <property type="project" value="TreeGrafter"/>
</dbReference>
<dbReference type="SUPFAM" id="SSF50978">
    <property type="entry name" value="WD40 repeat-like"/>
    <property type="match status" value="1"/>
</dbReference>
<evidence type="ECO:0000256" key="9">
    <source>
        <dbReference type="ARBA" id="ARBA00041789"/>
    </source>
</evidence>
<evidence type="ECO:0000256" key="6">
    <source>
        <dbReference type="ARBA" id="ARBA00023203"/>
    </source>
</evidence>
<proteinExistence type="inferred from homology"/>
<dbReference type="GO" id="GO:0034314">
    <property type="term" value="P:Arp2/3 complex-mediated actin nucleation"/>
    <property type="evidence" value="ECO:0007669"/>
    <property type="project" value="InterPro"/>
</dbReference>
<sequence length="215" mass="24571">MTQVFDFKEADVMTCHAWNKDCSQLAMSPRSNELFIYKYDGRGTLTFSEKLIAHTQRINSVDWCPVKNRIITAGADRNVYVWNLISNKWTKTLVIMRSNRAAVSVQWSYNGEKFACGCASRLLAIAYYDEKNNWWTSKLIKKKIRSTVTCVSWSPDLAVIACGTSGFKARIFGTIIKDYDKFVPTSKWSDNLNVGNPIQDYTCGKLIKFDVNEDI</sequence>
<keyword evidence="3" id="KW-0963">Cytoplasm</keyword>
<dbReference type="Proteomes" id="UP000078046">
    <property type="component" value="Unassembled WGS sequence"/>
</dbReference>
<evidence type="ECO:0000256" key="7">
    <source>
        <dbReference type="ARBA" id="ARBA00023212"/>
    </source>
</evidence>
<dbReference type="EMBL" id="LWCA01000288">
    <property type="protein sequence ID" value="OAF69399.1"/>
    <property type="molecule type" value="Genomic_DNA"/>
</dbReference>
<evidence type="ECO:0000256" key="3">
    <source>
        <dbReference type="ARBA" id="ARBA00022490"/>
    </source>
</evidence>
<evidence type="ECO:0000313" key="11">
    <source>
        <dbReference type="EMBL" id="OAF69399.1"/>
    </source>
</evidence>
<dbReference type="AlphaFoldDB" id="A0A177B544"/>
<dbReference type="InterPro" id="IPR015943">
    <property type="entry name" value="WD40/YVTN_repeat-like_dom_sf"/>
</dbReference>
<reference evidence="11 12" key="1">
    <citation type="submission" date="2016-04" db="EMBL/GenBank/DDBJ databases">
        <title>The genome of Intoshia linei affirms orthonectids as highly simplified spiralians.</title>
        <authorList>
            <person name="Mikhailov K.V."/>
            <person name="Slusarev G.S."/>
            <person name="Nikitin M.A."/>
            <person name="Logacheva M.D."/>
            <person name="Penin A."/>
            <person name="Aleoshin V."/>
            <person name="Panchin Y.V."/>
        </authorList>
    </citation>
    <scope>NUCLEOTIDE SEQUENCE [LARGE SCALE GENOMIC DNA]</scope>
    <source>
        <strain evidence="11">Intl2013</strain>
        <tissue evidence="11">Whole animal</tissue>
    </source>
</reference>
<dbReference type="OrthoDB" id="406844at2759"/>
<dbReference type="Pfam" id="PF00400">
    <property type="entry name" value="WD40"/>
    <property type="match status" value="2"/>
</dbReference>
<evidence type="ECO:0000313" key="12">
    <source>
        <dbReference type="Proteomes" id="UP000078046"/>
    </source>
</evidence>